<dbReference type="PhylomeDB" id="B4J5V7"/>
<dbReference type="Proteomes" id="UP000001070">
    <property type="component" value="Unassembled WGS sequence"/>
</dbReference>
<name>B4J5V7_DROGR</name>
<dbReference type="EMBL" id="CH916367">
    <property type="protein sequence ID" value="EDW00800.1"/>
    <property type="molecule type" value="Genomic_DNA"/>
</dbReference>
<evidence type="ECO:0000313" key="2">
    <source>
        <dbReference type="Proteomes" id="UP000001070"/>
    </source>
</evidence>
<keyword evidence="2" id="KW-1185">Reference proteome</keyword>
<gene>
    <name evidence="1" type="primary">Dgri\GH20820</name>
    <name evidence="1" type="ORF">Dgri_GH20820</name>
</gene>
<dbReference type="Pfam" id="PF07248">
    <property type="entry name" value="DUF1431"/>
    <property type="match status" value="1"/>
</dbReference>
<dbReference type="OMA" id="HWPCCKP"/>
<dbReference type="KEGG" id="dgr:6559364"/>
<dbReference type="HOGENOM" id="CLU_080538_0_0_1"/>
<organism evidence="2">
    <name type="scientific">Drosophila grimshawi</name>
    <name type="common">Hawaiian fruit fly</name>
    <name type="synonym">Idiomyia grimshawi</name>
    <dbReference type="NCBI Taxonomy" id="7222"/>
    <lineage>
        <taxon>Eukaryota</taxon>
        <taxon>Metazoa</taxon>
        <taxon>Ecdysozoa</taxon>
        <taxon>Arthropoda</taxon>
        <taxon>Hexapoda</taxon>
        <taxon>Insecta</taxon>
        <taxon>Pterygota</taxon>
        <taxon>Neoptera</taxon>
        <taxon>Endopterygota</taxon>
        <taxon>Diptera</taxon>
        <taxon>Brachycera</taxon>
        <taxon>Muscomorpha</taxon>
        <taxon>Ephydroidea</taxon>
        <taxon>Drosophilidae</taxon>
        <taxon>Drosophila</taxon>
        <taxon>Hawaiian Drosophila</taxon>
    </lineage>
</organism>
<dbReference type="eggNOG" id="ENOG502TBFS">
    <property type="taxonomic scope" value="Eukaryota"/>
</dbReference>
<dbReference type="SMART" id="SM00689">
    <property type="entry name" value="DM6"/>
    <property type="match status" value="1"/>
</dbReference>
<protein>
    <submittedName>
        <fullName evidence="1">GH20820</fullName>
    </submittedName>
</protein>
<accession>B4J5V7</accession>
<dbReference type="AlphaFoldDB" id="B4J5V7"/>
<dbReference type="OrthoDB" id="7812215at2759"/>
<evidence type="ECO:0000313" key="1">
    <source>
        <dbReference type="EMBL" id="EDW00800.1"/>
    </source>
</evidence>
<dbReference type="InterPro" id="IPR006611">
    <property type="entry name" value="DUF1431_DROsp"/>
</dbReference>
<dbReference type="FunCoup" id="B4J5V7">
    <property type="interactions" value="1"/>
</dbReference>
<dbReference type="PANTHER" id="PTHR20977:SF0">
    <property type="entry name" value="AT13385P-RELATED"/>
    <property type="match status" value="1"/>
</dbReference>
<sequence>MLDLERQKREKLTEPPCCVQRASSCTPCAHAWPKRNAKEKELDSLIKPFRSMWAHSSIPHNHPSCPDLYPRFDAMFYTPSNKSRSLQRTWVECPKVQERLKKVCCPDKIIPPEVQRRVKKRCPQAACAFDYVRMRKLCAHKSNDKCRKLFWPCCKPERCELGCRIHRAPSACKRLRAPCPCFSERRPSHRVRRQKECREILNFCQMFALHNRREMFNIKSSYC</sequence>
<dbReference type="PANTHER" id="PTHR20977">
    <property type="entry name" value="AT13385P-RELATED"/>
    <property type="match status" value="1"/>
</dbReference>
<reference evidence="1 2" key="1">
    <citation type="journal article" date="2007" name="Nature">
        <title>Evolution of genes and genomes on the Drosophila phylogeny.</title>
        <authorList>
            <consortium name="Drosophila 12 Genomes Consortium"/>
            <person name="Clark A.G."/>
            <person name="Eisen M.B."/>
            <person name="Smith D.R."/>
            <person name="Bergman C.M."/>
            <person name="Oliver B."/>
            <person name="Markow T.A."/>
            <person name="Kaufman T.C."/>
            <person name="Kellis M."/>
            <person name="Gelbart W."/>
            <person name="Iyer V.N."/>
            <person name="Pollard D.A."/>
            <person name="Sackton T.B."/>
            <person name="Larracuente A.M."/>
            <person name="Singh N.D."/>
            <person name="Abad J.P."/>
            <person name="Abt D.N."/>
            <person name="Adryan B."/>
            <person name="Aguade M."/>
            <person name="Akashi H."/>
            <person name="Anderson W.W."/>
            <person name="Aquadro C.F."/>
            <person name="Ardell D.H."/>
            <person name="Arguello R."/>
            <person name="Artieri C.G."/>
            <person name="Barbash D.A."/>
            <person name="Barker D."/>
            <person name="Barsanti P."/>
            <person name="Batterham P."/>
            <person name="Batzoglou S."/>
            <person name="Begun D."/>
            <person name="Bhutkar A."/>
            <person name="Blanco E."/>
            <person name="Bosak S.A."/>
            <person name="Bradley R.K."/>
            <person name="Brand A.D."/>
            <person name="Brent M.R."/>
            <person name="Brooks A.N."/>
            <person name="Brown R.H."/>
            <person name="Butlin R.K."/>
            <person name="Caggese C."/>
            <person name="Calvi B.R."/>
            <person name="Bernardo de Carvalho A."/>
            <person name="Caspi A."/>
            <person name="Castrezana S."/>
            <person name="Celniker S.E."/>
            <person name="Chang J.L."/>
            <person name="Chapple C."/>
            <person name="Chatterji S."/>
            <person name="Chinwalla A."/>
            <person name="Civetta A."/>
            <person name="Clifton S.W."/>
            <person name="Comeron J.M."/>
            <person name="Costello J.C."/>
            <person name="Coyne J.A."/>
            <person name="Daub J."/>
            <person name="David R.G."/>
            <person name="Delcher A.L."/>
            <person name="Delehaunty K."/>
            <person name="Do C.B."/>
            <person name="Ebling H."/>
            <person name="Edwards K."/>
            <person name="Eickbush T."/>
            <person name="Evans J.D."/>
            <person name="Filipski A."/>
            <person name="Findeiss S."/>
            <person name="Freyhult E."/>
            <person name="Fulton L."/>
            <person name="Fulton R."/>
            <person name="Garcia A.C."/>
            <person name="Gardiner A."/>
            <person name="Garfield D.A."/>
            <person name="Garvin B.E."/>
            <person name="Gibson G."/>
            <person name="Gilbert D."/>
            <person name="Gnerre S."/>
            <person name="Godfrey J."/>
            <person name="Good R."/>
            <person name="Gotea V."/>
            <person name="Gravely B."/>
            <person name="Greenberg A.J."/>
            <person name="Griffiths-Jones S."/>
            <person name="Gross S."/>
            <person name="Guigo R."/>
            <person name="Gustafson E.A."/>
            <person name="Haerty W."/>
            <person name="Hahn M.W."/>
            <person name="Halligan D.L."/>
            <person name="Halpern A.L."/>
            <person name="Halter G.M."/>
            <person name="Han M.V."/>
            <person name="Heger A."/>
            <person name="Hillier L."/>
            <person name="Hinrichs A.S."/>
            <person name="Holmes I."/>
            <person name="Hoskins R.A."/>
            <person name="Hubisz M.J."/>
            <person name="Hultmark D."/>
            <person name="Huntley M.A."/>
            <person name="Jaffe D.B."/>
            <person name="Jagadeeshan S."/>
            <person name="Jeck W.R."/>
            <person name="Johnson J."/>
            <person name="Jones C.D."/>
            <person name="Jordan W.C."/>
            <person name="Karpen G.H."/>
            <person name="Kataoka E."/>
            <person name="Keightley P.D."/>
            <person name="Kheradpour P."/>
            <person name="Kirkness E.F."/>
            <person name="Koerich L.B."/>
            <person name="Kristiansen K."/>
            <person name="Kudrna D."/>
            <person name="Kulathinal R.J."/>
            <person name="Kumar S."/>
            <person name="Kwok R."/>
            <person name="Lander E."/>
            <person name="Langley C.H."/>
            <person name="Lapoint R."/>
            <person name="Lazzaro B.P."/>
            <person name="Lee S.J."/>
            <person name="Levesque L."/>
            <person name="Li R."/>
            <person name="Lin C.F."/>
            <person name="Lin M.F."/>
            <person name="Lindblad-Toh K."/>
            <person name="Llopart A."/>
            <person name="Long M."/>
            <person name="Low L."/>
            <person name="Lozovsky E."/>
            <person name="Lu J."/>
            <person name="Luo M."/>
            <person name="Machado C.A."/>
            <person name="Makalowski W."/>
            <person name="Marzo M."/>
            <person name="Matsuda M."/>
            <person name="Matzkin L."/>
            <person name="McAllister B."/>
            <person name="McBride C.S."/>
            <person name="McKernan B."/>
            <person name="McKernan K."/>
            <person name="Mendez-Lago M."/>
            <person name="Minx P."/>
            <person name="Mollenhauer M.U."/>
            <person name="Montooth K."/>
            <person name="Mount S.M."/>
            <person name="Mu X."/>
            <person name="Myers E."/>
            <person name="Negre B."/>
            <person name="Newfeld S."/>
            <person name="Nielsen R."/>
            <person name="Noor M.A."/>
            <person name="O'Grady P."/>
            <person name="Pachter L."/>
            <person name="Papaceit M."/>
            <person name="Parisi M.J."/>
            <person name="Parisi M."/>
            <person name="Parts L."/>
            <person name="Pedersen J.S."/>
            <person name="Pesole G."/>
            <person name="Phillippy A.M."/>
            <person name="Ponting C.P."/>
            <person name="Pop M."/>
            <person name="Porcelli D."/>
            <person name="Powell J.R."/>
            <person name="Prohaska S."/>
            <person name="Pruitt K."/>
            <person name="Puig M."/>
            <person name="Quesneville H."/>
            <person name="Ram K.R."/>
            <person name="Rand D."/>
            <person name="Rasmussen M.D."/>
            <person name="Reed L.K."/>
            <person name="Reenan R."/>
            <person name="Reily A."/>
            <person name="Remington K.A."/>
            <person name="Rieger T.T."/>
            <person name="Ritchie M.G."/>
            <person name="Robin C."/>
            <person name="Rogers Y.H."/>
            <person name="Rohde C."/>
            <person name="Rozas J."/>
            <person name="Rubenfield M.J."/>
            <person name="Ruiz A."/>
            <person name="Russo S."/>
            <person name="Salzberg S.L."/>
            <person name="Sanchez-Gracia A."/>
            <person name="Saranga D.J."/>
            <person name="Sato H."/>
            <person name="Schaeffer S.W."/>
            <person name="Schatz M.C."/>
            <person name="Schlenke T."/>
            <person name="Schwartz R."/>
            <person name="Segarra C."/>
            <person name="Singh R.S."/>
            <person name="Sirot L."/>
            <person name="Sirota M."/>
            <person name="Sisneros N.B."/>
            <person name="Smith C.D."/>
            <person name="Smith T.F."/>
            <person name="Spieth J."/>
            <person name="Stage D.E."/>
            <person name="Stark A."/>
            <person name="Stephan W."/>
            <person name="Strausberg R.L."/>
            <person name="Strempel S."/>
            <person name="Sturgill D."/>
            <person name="Sutton G."/>
            <person name="Sutton G.G."/>
            <person name="Tao W."/>
            <person name="Teichmann S."/>
            <person name="Tobari Y.N."/>
            <person name="Tomimura Y."/>
            <person name="Tsolas J.M."/>
            <person name="Valente V.L."/>
            <person name="Venter E."/>
            <person name="Venter J.C."/>
            <person name="Vicario S."/>
            <person name="Vieira F.G."/>
            <person name="Vilella A.J."/>
            <person name="Villasante A."/>
            <person name="Walenz B."/>
            <person name="Wang J."/>
            <person name="Wasserman M."/>
            <person name="Watts T."/>
            <person name="Wilson D."/>
            <person name="Wilson R.K."/>
            <person name="Wing R.A."/>
            <person name="Wolfner M.F."/>
            <person name="Wong A."/>
            <person name="Wong G.K."/>
            <person name="Wu C.I."/>
            <person name="Wu G."/>
            <person name="Yamamoto D."/>
            <person name="Yang H.P."/>
            <person name="Yang S.P."/>
            <person name="Yorke J.A."/>
            <person name="Yoshida K."/>
            <person name="Zdobnov E."/>
            <person name="Zhang P."/>
            <person name="Zhang Y."/>
            <person name="Zimin A.V."/>
            <person name="Baldwin J."/>
            <person name="Abdouelleil A."/>
            <person name="Abdulkadir J."/>
            <person name="Abebe A."/>
            <person name="Abera B."/>
            <person name="Abreu J."/>
            <person name="Acer S.C."/>
            <person name="Aftuck L."/>
            <person name="Alexander A."/>
            <person name="An P."/>
            <person name="Anderson E."/>
            <person name="Anderson S."/>
            <person name="Arachi H."/>
            <person name="Azer M."/>
            <person name="Bachantsang P."/>
            <person name="Barry A."/>
            <person name="Bayul T."/>
            <person name="Berlin A."/>
            <person name="Bessette D."/>
            <person name="Bloom T."/>
            <person name="Blye J."/>
            <person name="Boguslavskiy L."/>
            <person name="Bonnet C."/>
            <person name="Boukhgalter B."/>
            <person name="Bourzgui I."/>
            <person name="Brown A."/>
            <person name="Cahill P."/>
            <person name="Channer S."/>
            <person name="Cheshatsang Y."/>
            <person name="Chuda L."/>
            <person name="Citroen M."/>
            <person name="Collymore A."/>
            <person name="Cooke P."/>
            <person name="Costello M."/>
            <person name="D'Aco K."/>
            <person name="Daza R."/>
            <person name="De Haan G."/>
            <person name="DeGray S."/>
            <person name="DeMaso C."/>
            <person name="Dhargay N."/>
            <person name="Dooley K."/>
            <person name="Dooley E."/>
            <person name="Doricent M."/>
            <person name="Dorje P."/>
            <person name="Dorjee K."/>
            <person name="Dupes A."/>
            <person name="Elong R."/>
            <person name="Falk J."/>
            <person name="Farina A."/>
            <person name="Faro S."/>
            <person name="Ferguson D."/>
            <person name="Fisher S."/>
            <person name="Foley C.D."/>
            <person name="Franke A."/>
            <person name="Friedrich D."/>
            <person name="Gadbois L."/>
            <person name="Gearin G."/>
            <person name="Gearin C.R."/>
            <person name="Giannoukos G."/>
            <person name="Goode T."/>
            <person name="Graham J."/>
            <person name="Grandbois E."/>
            <person name="Grewal S."/>
            <person name="Gyaltsen K."/>
            <person name="Hafez N."/>
            <person name="Hagos B."/>
            <person name="Hall J."/>
            <person name="Henson C."/>
            <person name="Hollinger A."/>
            <person name="Honan T."/>
            <person name="Huard M.D."/>
            <person name="Hughes L."/>
            <person name="Hurhula B."/>
            <person name="Husby M.E."/>
            <person name="Kamat A."/>
            <person name="Kanga B."/>
            <person name="Kashin S."/>
            <person name="Khazanovich D."/>
            <person name="Kisner P."/>
            <person name="Lance K."/>
            <person name="Lara M."/>
            <person name="Lee W."/>
            <person name="Lennon N."/>
            <person name="Letendre F."/>
            <person name="LeVine R."/>
            <person name="Lipovsky A."/>
            <person name="Liu X."/>
            <person name="Liu J."/>
            <person name="Liu S."/>
            <person name="Lokyitsang T."/>
            <person name="Lokyitsang Y."/>
            <person name="Lubonja R."/>
            <person name="Lui A."/>
            <person name="MacDonald P."/>
            <person name="Magnisalis V."/>
            <person name="Maru K."/>
            <person name="Matthews C."/>
            <person name="McCusker W."/>
            <person name="McDonough S."/>
            <person name="Mehta T."/>
            <person name="Meldrim J."/>
            <person name="Meneus L."/>
            <person name="Mihai O."/>
            <person name="Mihalev A."/>
            <person name="Mihova T."/>
            <person name="Mittelman R."/>
            <person name="Mlenga V."/>
            <person name="Montmayeur A."/>
            <person name="Mulrain L."/>
            <person name="Navidi A."/>
            <person name="Naylor J."/>
            <person name="Negash T."/>
            <person name="Nguyen T."/>
            <person name="Nguyen N."/>
            <person name="Nicol R."/>
            <person name="Norbu C."/>
            <person name="Norbu N."/>
            <person name="Novod N."/>
            <person name="O'Neill B."/>
            <person name="Osman S."/>
            <person name="Markiewicz E."/>
            <person name="Oyono O.L."/>
            <person name="Patti C."/>
            <person name="Phunkhang P."/>
            <person name="Pierre F."/>
            <person name="Priest M."/>
            <person name="Raghuraman S."/>
            <person name="Rege F."/>
            <person name="Reyes R."/>
            <person name="Rise C."/>
            <person name="Rogov P."/>
            <person name="Ross K."/>
            <person name="Ryan E."/>
            <person name="Settipalli S."/>
            <person name="Shea T."/>
            <person name="Sherpa N."/>
            <person name="Shi L."/>
            <person name="Shih D."/>
            <person name="Sparrow T."/>
            <person name="Spaulding J."/>
            <person name="Stalker J."/>
            <person name="Stange-Thomann N."/>
            <person name="Stavropoulos S."/>
            <person name="Stone C."/>
            <person name="Strader C."/>
            <person name="Tesfaye S."/>
            <person name="Thomson T."/>
            <person name="Thoulutsang Y."/>
            <person name="Thoulutsang D."/>
            <person name="Topham K."/>
            <person name="Topping I."/>
            <person name="Tsamla T."/>
            <person name="Vassiliev H."/>
            <person name="Vo A."/>
            <person name="Wangchuk T."/>
            <person name="Wangdi T."/>
            <person name="Weiand M."/>
            <person name="Wilkinson J."/>
            <person name="Wilson A."/>
            <person name="Yadav S."/>
            <person name="Young G."/>
            <person name="Yu Q."/>
            <person name="Zembek L."/>
            <person name="Zhong D."/>
            <person name="Zimmer A."/>
            <person name="Zwirko Z."/>
            <person name="Jaffe D.B."/>
            <person name="Alvarez P."/>
            <person name="Brockman W."/>
            <person name="Butler J."/>
            <person name="Chin C."/>
            <person name="Gnerre S."/>
            <person name="Grabherr M."/>
            <person name="Kleber M."/>
            <person name="Mauceli E."/>
            <person name="MacCallum I."/>
        </authorList>
    </citation>
    <scope>NUCLEOTIDE SEQUENCE [LARGE SCALE GENOMIC DNA]</scope>
    <source>
        <strain evidence="2">Tucson 15287-2541.00</strain>
    </source>
</reference>
<dbReference type="InParanoid" id="B4J5V7"/>
<proteinExistence type="predicted"/>